<dbReference type="Proteomes" id="UP000657006">
    <property type="component" value="Unassembled WGS sequence"/>
</dbReference>
<feature type="domain" description="DUF8091" evidence="1">
    <location>
        <begin position="35"/>
        <end position="190"/>
    </location>
</feature>
<dbReference type="Pfam" id="PF26351">
    <property type="entry name" value="DUF8091"/>
    <property type="match status" value="1"/>
</dbReference>
<reference evidence="2" key="1">
    <citation type="submission" date="2020-08" db="EMBL/GenBank/DDBJ databases">
        <title>Genome public.</title>
        <authorList>
            <person name="Liu C."/>
            <person name="Sun Q."/>
        </authorList>
    </citation>
    <scope>NUCLEOTIDE SEQUENCE</scope>
    <source>
        <strain evidence="2">NSJ-32</strain>
    </source>
</reference>
<accession>A0A926DR54</accession>
<name>A0A926DR54_9FIRM</name>
<proteinExistence type="predicted"/>
<evidence type="ECO:0000313" key="3">
    <source>
        <dbReference type="Proteomes" id="UP000657006"/>
    </source>
</evidence>
<evidence type="ECO:0000313" key="2">
    <source>
        <dbReference type="EMBL" id="MBC8542287.1"/>
    </source>
</evidence>
<comment type="caution">
    <text evidence="2">The sequence shown here is derived from an EMBL/GenBank/DDBJ whole genome shotgun (WGS) entry which is preliminary data.</text>
</comment>
<sequence>MEQEERFELARLRAQNALAAKNEMGKGIGTQMERTLHCVLKYYIEPDESRHEVRVGTFIADIFQAEQNRIIEIQTRNFSALRQKLSYFVQDHKVTVVYPIARQKWMSWVDPATGEMSGRRKSPRKGEPWDALPELYRLAQLIQSPNLSFYLMLLDMEEYRLLDGWSEDKKKGSHRMERIPLRIDEAIELRAGQDYGKLLPAFLPDPFTRKDFIKATRLSPKKSSFALTVLLRMEAIRQSGKEGRAFLYTREG</sequence>
<dbReference type="InterPro" id="IPR058404">
    <property type="entry name" value="DUF8091"/>
</dbReference>
<dbReference type="AlphaFoldDB" id="A0A926DR54"/>
<keyword evidence="3" id="KW-1185">Reference proteome</keyword>
<protein>
    <recommendedName>
        <fullName evidence="1">DUF8091 domain-containing protein</fullName>
    </recommendedName>
</protein>
<dbReference type="EMBL" id="JACRSQ010000002">
    <property type="protein sequence ID" value="MBC8542287.1"/>
    <property type="molecule type" value="Genomic_DNA"/>
</dbReference>
<gene>
    <name evidence="2" type="ORF">H8730_01835</name>
</gene>
<dbReference type="RefSeq" id="WP_177718639.1">
    <property type="nucleotide sequence ID" value="NZ_JACRSQ010000002.1"/>
</dbReference>
<organism evidence="2 3">
    <name type="scientific">Bianquea renquensis</name>
    <dbReference type="NCBI Taxonomy" id="2763661"/>
    <lineage>
        <taxon>Bacteria</taxon>
        <taxon>Bacillati</taxon>
        <taxon>Bacillota</taxon>
        <taxon>Clostridia</taxon>
        <taxon>Eubacteriales</taxon>
        <taxon>Bianqueaceae</taxon>
        <taxon>Bianquea</taxon>
    </lineage>
</organism>
<evidence type="ECO:0000259" key="1">
    <source>
        <dbReference type="Pfam" id="PF26351"/>
    </source>
</evidence>